<feature type="transmembrane region" description="Helical" evidence="3">
    <location>
        <begin position="387"/>
        <end position="406"/>
    </location>
</feature>
<evidence type="ECO:0000313" key="4">
    <source>
        <dbReference type="EMBL" id="CAD7700827.1"/>
    </source>
</evidence>
<keyword evidence="3" id="KW-0472">Membrane</keyword>
<accession>A0A8S1J4C5</accession>
<gene>
    <name evidence="4" type="ORF">OSTQU699_LOCUS6186</name>
</gene>
<evidence type="ECO:0000256" key="3">
    <source>
        <dbReference type="SAM" id="Phobius"/>
    </source>
</evidence>
<keyword evidence="3" id="KW-1133">Transmembrane helix</keyword>
<reference evidence="4" key="1">
    <citation type="submission" date="2020-12" db="EMBL/GenBank/DDBJ databases">
        <authorList>
            <person name="Iha C."/>
        </authorList>
    </citation>
    <scope>NUCLEOTIDE SEQUENCE</scope>
</reference>
<protein>
    <submittedName>
        <fullName evidence="4">Uncharacterized protein</fullName>
    </submittedName>
</protein>
<dbReference type="Proteomes" id="UP000708148">
    <property type="component" value="Unassembled WGS sequence"/>
</dbReference>
<keyword evidence="5" id="KW-1185">Reference proteome</keyword>
<organism evidence="4 5">
    <name type="scientific">Ostreobium quekettii</name>
    <dbReference type="NCBI Taxonomy" id="121088"/>
    <lineage>
        <taxon>Eukaryota</taxon>
        <taxon>Viridiplantae</taxon>
        <taxon>Chlorophyta</taxon>
        <taxon>core chlorophytes</taxon>
        <taxon>Ulvophyceae</taxon>
        <taxon>TCBD clade</taxon>
        <taxon>Bryopsidales</taxon>
        <taxon>Ostreobineae</taxon>
        <taxon>Ostreobiaceae</taxon>
        <taxon>Ostreobium</taxon>
    </lineage>
</organism>
<evidence type="ECO:0000256" key="1">
    <source>
        <dbReference type="SAM" id="Coils"/>
    </source>
</evidence>
<dbReference type="EMBL" id="CAJHUC010001351">
    <property type="protein sequence ID" value="CAD7700827.1"/>
    <property type="molecule type" value="Genomic_DNA"/>
</dbReference>
<proteinExistence type="predicted"/>
<comment type="caution">
    <text evidence="4">The sequence shown here is derived from an EMBL/GenBank/DDBJ whole genome shotgun (WGS) entry which is preliminary data.</text>
</comment>
<evidence type="ECO:0000313" key="5">
    <source>
        <dbReference type="Proteomes" id="UP000708148"/>
    </source>
</evidence>
<dbReference type="OrthoDB" id="577717at2759"/>
<dbReference type="AlphaFoldDB" id="A0A8S1J4C5"/>
<keyword evidence="3" id="KW-0812">Transmembrane</keyword>
<sequence>MSDSGAQDPAADHQYLPAAIKVEREAEVWRDVLDFKVHQQLAAGDQDAGSGGKRSSSWEIVDCSHASECGSPARTLPGSEFGVLEHAGGQADVAPDFHEAHARALVELEALEAAGEEGLALGSAPRGSTPLPVSTDDGQLKAPQPAQVLSVSSDSSCDTPLASGHLGKHPVECLKAKEVLEVQSLTDESNPAIEVGVDGDGYSSAEEVQGLGTRHTKSEPDSHEAMVDLQEMSQEGSLDGSYWPECVGVQATEELEVAVGKSMRGVDSFVDVGAAEGAFSEMSFESPKGAQSGGEQTLVPDESLGMEEVGSHAKAGPQEEGKVAPQVDAKSLKGAAEVAGGLFWLSPKMHRIVQRCTALAMGLLPNGTGPQLLSMVELTVSRVDWKGVAYGASLAMLSAVIVGLLVQNRRLNNEVRKKQEEVTRLMKAVMNFQELWSSHRSGKMPILRHTNFTNFPPSHHPF</sequence>
<feature type="coiled-coil region" evidence="1">
    <location>
        <begin position="401"/>
        <end position="428"/>
    </location>
</feature>
<feature type="region of interest" description="Disordered" evidence="2">
    <location>
        <begin position="120"/>
        <end position="140"/>
    </location>
</feature>
<keyword evidence="1" id="KW-0175">Coiled coil</keyword>
<evidence type="ECO:0000256" key="2">
    <source>
        <dbReference type="SAM" id="MobiDB-lite"/>
    </source>
</evidence>
<name>A0A8S1J4C5_9CHLO</name>